<reference evidence="2" key="1">
    <citation type="submission" date="2021-01" db="EMBL/GenBank/DDBJ databases">
        <title>Modified the classification status of verrucomicrobia.</title>
        <authorList>
            <person name="Feng X."/>
        </authorList>
    </citation>
    <scope>NUCLEOTIDE SEQUENCE</scope>
    <source>
        <strain evidence="2">JCM 18052</strain>
    </source>
</reference>
<dbReference type="NCBIfam" id="TIGR02601">
    <property type="entry name" value="autotrns_rpt"/>
    <property type="match status" value="1"/>
</dbReference>
<dbReference type="EMBL" id="JAENIK010000012">
    <property type="protein sequence ID" value="MBK1817316.1"/>
    <property type="molecule type" value="Genomic_DNA"/>
</dbReference>
<keyword evidence="1" id="KW-0732">Signal</keyword>
<evidence type="ECO:0000256" key="1">
    <source>
        <dbReference type="ARBA" id="ARBA00022729"/>
    </source>
</evidence>
<comment type="caution">
    <text evidence="2">The sequence shown here is derived from an EMBL/GenBank/DDBJ whole genome shotgun (WGS) entry which is preliminary data.</text>
</comment>
<evidence type="ECO:0000313" key="2">
    <source>
        <dbReference type="EMBL" id="MBK1817316.1"/>
    </source>
</evidence>
<evidence type="ECO:0000313" key="3">
    <source>
        <dbReference type="Proteomes" id="UP000600139"/>
    </source>
</evidence>
<dbReference type="Pfam" id="PF12951">
    <property type="entry name" value="PATR"/>
    <property type="match status" value="1"/>
</dbReference>
<name>A0A934R528_9BACT</name>
<proteinExistence type="predicted"/>
<protein>
    <submittedName>
        <fullName evidence="2">Autotransporter-associated beta strand repeat-containing protein</fullName>
    </submittedName>
</protein>
<sequence length="424" mass="43125">MRIPHNSILTAALGLIAVGGISSAIAAPSFYWRGGNGNWNNNANWADLTQWQNTAYNPGNYGVVAFNAPGSTATSQTITFDLPSWSTFDGMEFNTAASTSIIGGSSSNEMRLYKSITVNSGAGAVNIGSTVNGQQLNLKLNSEANTWTNNSSNGLNVQNNLAIGNHSMLTVNGSGNTTVQGVVSQSQANNVTTPNDHSNGLTKTGTGTLTLNGNNTYVGVTNVTGGTLAVNGDSSAATGIVKVSGAGTALVGNGTVGGNTTLSNGATHSAGGIGTVGLQTFDKAGAATTNLTYGSGSIFSWTLDTALTQTRGVGYDAVNVTGTLAGSADSLFKVDIGSGSFEDTFWDTARSWNDIFMGANGAIADWTSIFGGGLAAINTNGQGSFSFSGNSLSWNPVYSPVPEPTGALAGLLLVAGILRRRRTA</sequence>
<dbReference type="RefSeq" id="WP_200352261.1">
    <property type="nucleotide sequence ID" value="NZ_BAABHZ010000001.1"/>
</dbReference>
<gene>
    <name evidence="2" type="ORF">JIN84_16975</name>
</gene>
<organism evidence="2 3">
    <name type="scientific">Luteolibacter yonseiensis</name>
    <dbReference type="NCBI Taxonomy" id="1144680"/>
    <lineage>
        <taxon>Bacteria</taxon>
        <taxon>Pseudomonadati</taxon>
        <taxon>Verrucomicrobiota</taxon>
        <taxon>Verrucomicrobiia</taxon>
        <taxon>Verrucomicrobiales</taxon>
        <taxon>Verrucomicrobiaceae</taxon>
        <taxon>Luteolibacter</taxon>
    </lineage>
</organism>
<dbReference type="InterPro" id="IPR013425">
    <property type="entry name" value="Autotrns_rpt"/>
</dbReference>
<accession>A0A934R528</accession>
<dbReference type="AlphaFoldDB" id="A0A934R528"/>
<keyword evidence="3" id="KW-1185">Reference proteome</keyword>
<dbReference type="Proteomes" id="UP000600139">
    <property type="component" value="Unassembled WGS sequence"/>
</dbReference>